<feature type="domain" description="DNA-binding phage zinc finger" evidence="1">
    <location>
        <begin position="10"/>
        <end position="49"/>
    </location>
</feature>
<comment type="caution">
    <text evidence="2">The sequence shown here is derived from an EMBL/GenBank/DDBJ whole genome shotgun (WGS) entry which is preliminary data.</text>
</comment>
<sequence length="55" mass="6054">MSPEAIRAGLKVKCPGCGSSAGRPCVNIISGRRIEDRVHQLRRRAAEQLDKPKKL</sequence>
<dbReference type="Pfam" id="PF24623">
    <property type="entry name" value="Phage_zn_bind_8"/>
    <property type="match status" value="1"/>
</dbReference>
<dbReference type="InterPro" id="IPR056911">
    <property type="entry name" value="Phage_Znf_bind_put"/>
</dbReference>
<proteinExistence type="predicted"/>
<keyword evidence="3" id="KW-1185">Reference proteome</keyword>
<name>A0A919NAA0_9ACTN</name>
<accession>A0A919NAA0</accession>
<dbReference type="EMBL" id="BOMW01000045">
    <property type="protein sequence ID" value="GIF07115.1"/>
    <property type="molecule type" value="Genomic_DNA"/>
</dbReference>
<dbReference type="AlphaFoldDB" id="A0A919NAA0"/>
<dbReference type="Proteomes" id="UP000629619">
    <property type="component" value="Unassembled WGS sequence"/>
</dbReference>
<evidence type="ECO:0000313" key="3">
    <source>
        <dbReference type="Proteomes" id="UP000629619"/>
    </source>
</evidence>
<evidence type="ECO:0000259" key="1">
    <source>
        <dbReference type="Pfam" id="PF24623"/>
    </source>
</evidence>
<evidence type="ECO:0000313" key="2">
    <source>
        <dbReference type="EMBL" id="GIF07115.1"/>
    </source>
</evidence>
<organism evidence="2 3">
    <name type="scientific">Actinoplanes siamensis</name>
    <dbReference type="NCBI Taxonomy" id="1223317"/>
    <lineage>
        <taxon>Bacteria</taxon>
        <taxon>Bacillati</taxon>
        <taxon>Actinomycetota</taxon>
        <taxon>Actinomycetes</taxon>
        <taxon>Micromonosporales</taxon>
        <taxon>Micromonosporaceae</taxon>
        <taxon>Actinoplanes</taxon>
    </lineage>
</organism>
<reference evidence="2" key="1">
    <citation type="submission" date="2021-01" db="EMBL/GenBank/DDBJ databases">
        <title>Whole genome shotgun sequence of Actinoplanes siamensis NBRC 109076.</title>
        <authorList>
            <person name="Komaki H."/>
            <person name="Tamura T."/>
        </authorList>
    </citation>
    <scope>NUCLEOTIDE SEQUENCE</scope>
    <source>
        <strain evidence="2">NBRC 109076</strain>
    </source>
</reference>
<protein>
    <recommendedName>
        <fullName evidence="1">DNA-binding phage zinc finger domain-containing protein</fullName>
    </recommendedName>
</protein>
<gene>
    <name evidence="2" type="ORF">Asi03nite_46530</name>
</gene>